<organism evidence="2 3">
    <name type="scientific">Metallumcola ferriviriculae</name>
    <dbReference type="NCBI Taxonomy" id="3039180"/>
    <lineage>
        <taxon>Bacteria</taxon>
        <taxon>Bacillati</taxon>
        <taxon>Bacillota</taxon>
        <taxon>Clostridia</taxon>
        <taxon>Neomoorellales</taxon>
        <taxon>Desulfitibacteraceae</taxon>
        <taxon>Metallumcola</taxon>
    </lineage>
</organism>
<reference evidence="2 3" key="1">
    <citation type="submission" date="2023-04" db="EMBL/GenBank/DDBJ databases">
        <authorList>
            <person name="Hsu D."/>
        </authorList>
    </citation>
    <scope>NUCLEOTIDE SEQUENCE [LARGE SCALE GENOMIC DNA]</scope>
    <source>
        <strain evidence="2 3">MK1</strain>
    </source>
</reference>
<dbReference type="EMBL" id="CP121694">
    <property type="protein sequence ID" value="WRO20839.1"/>
    <property type="molecule type" value="Genomic_DNA"/>
</dbReference>
<dbReference type="AlphaFoldDB" id="A0AAU0ULU1"/>
<feature type="signal peptide" evidence="1">
    <location>
        <begin position="1"/>
        <end position="24"/>
    </location>
</feature>
<dbReference type="KEGG" id="dbc:MFMK1_000629"/>
<protein>
    <submittedName>
        <fullName evidence="2">YwmB family TATA-box binding protein</fullName>
    </submittedName>
</protein>
<dbReference type="RefSeq" id="WP_366923716.1">
    <property type="nucleotide sequence ID" value="NZ_CP121694.1"/>
</dbReference>
<dbReference type="Proteomes" id="UP001329915">
    <property type="component" value="Chromosome"/>
</dbReference>
<name>A0AAU0ULU1_9FIRM</name>
<proteinExistence type="predicted"/>
<keyword evidence="3" id="KW-1185">Reference proteome</keyword>
<feature type="chain" id="PRO_5043714970" evidence="1">
    <location>
        <begin position="25"/>
        <end position="252"/>
    </location>
</feature>
<gene>
    <name evidence="2" type="ORF">MFMK1_000629</name>
</gene>
<dbReference type="InterPro" id="IPR014794">
    <property type="entry name" value="DUF1779"/>
</dbReference>
<dbReference type="SUPFAM" id="SSF143842">
    <property type="entry name" value="YwmB-like"/>
    <property type="match status" value="1"/>
</dbReference>
<sequence length="252" mass="28087">MKKLLTAVIFCGVIAAMYFQPIQATVGQDRLHEDPIFRAFDKSGAAPYELNIQGWAKINDEYMDFSNLQPMVTKVGEALAINEEFTRETIREETMRGITAIKEMNPGEYAVIVLQTLKNEDKNSGETYLILTLSRAGDISAMHTYRDQILSAFQSLQRKPEVSTWLTGTLPGQLTPTEANQLLKEMFTAAGVKDTRGISSDKLVSLSGYSPLIPEYTTVAGRKVNINIAVRYHTNDAKTYVYLGSPLLDGEY</sequence>
<dbReference type="Pfam" id="PF08680">
    <property type="entry name" value="DUF1779"/>
    <property type="match status" value="1"/>
</dbReference>
<keyword evidence="1" id="KW-0732">Signal</keyword>
<accession>A0AAU0ULU1</accession>
<dbReference type="InterPro" id="IPR036209">
    <property type="entry name" value="YwmB-like_sf"/>
</dbReference>
<evidence type="ECO:0000313" key="2">
    <source>
        <dbReference type="EMBL" id="WRO20839.1"/>
    </source>
</evidence>
<dbReference type="Gene3D" id="3.30.360.40">
    <property type="entry name" value="YwmB-like"/>
    <property type="match status" value="1"/>
</dbReference>
<evidence type="ECO:0000256" key="1">
    <source>
        <dbReference type="SAM" id="SignalP"/>
    </source>
</evidence>
<evidence type="ECO:0000313" key="3">
    <source>
        <dbReference type="Proteomes" id="UP001329915"/>
    </source>
</evidence>